<evidence type="ECO:0000313" key="2">
    <source>
        <dbReference type="EMBL" id="CAA3026834.1"/>
    </source>
</evidence>
<evidence type="ECO:0000256" key="1">
    <source>
        <dbReference type="SAM" id="Phobius"/>
    </source>
</evidence>
<reference evidence="2 3" key="1">
    <citation type="submission" date="2019-12" db="EMBL/GenBank/DDBJ databases">
        <authorList>
            <person name="Alioto T."/>
            <person name="Alioto T."/>
            <person name="Gomez Garrido J."/>
        </authorList>
    </citation>
    <scope>NUCLEOTIDE SEQUENCE [LARGE SCALE GENOMIC DNA]</scope>
</reference>
<accession>A0A8S0V0K4</accession>
<dbReference type="OrthoDB" id="1725092at2759"/>
<dbReference type="Gramene" id="OE9A026848T1">
    <property type="protein sequence ID" value="OE9A026848C1"/>
    <property type="gene ID" value="OE9A026848"/>
</dbReference>
<sequence>MEPQRYSFHAFLRVHPSGTELLFQSSKTERMNMRRLLGLKWIQFCNLLKFSQPTSQKTLRDKAIAVGGRVTVKKDGEHSKVSCPVCLNVIRAPLDSDMRMILAVHLSLWHPDDVKLQWEIMQNKNQSNLHMPSLVIGVGIAAAIGALLSLSAKHHPRPFPAKTGR</sequence>
<feature type="transmembrane region" description="Helical" evidence="1">
    <location>
        <begin position="129"/>
        <end position="150"/>
    </location>
</feature>
<keyword evidence="1" id="KW-0472">Membrane</keyword>
<name>A0A8S0V0K4_OLEEU</name>
<comment type="caution">
    <text evidence="2">The sequence shown here is derived from an EMBL/GenBank/DDBJ whole genome shotgun (WGS) entry which is preliminary data.</text>
</comment>
<dbReference type="Proteomes" id="UP000594638">
    <property type="component" value="Unassembled WGS sequence"/>
</dbReference>
<proteinExistence type="predicted"/>
<dbReference type="AlphaFoldDB" id="A0A8S0V0K4"/>
<protein>
    <submittedName>
        <fullName evidence="2">Uncharacterized protein</fullName>
    </submittedName>
</protein>
<evidence type="ECO:0000313" key="3">
    <source>
        <dbReference type="Proteomes" id="UP000594638"/>
    </source>
</evidence>
<dbReference type="EMBL" id="CACTIH010009179">
    <property type="protein sequence ID" value="CAA3026834.1"/>
    <property type="molecule type" value="Genomic_DNA"/>
</dbReference>
<gene>
    <name evidence="2" type="ORF">OLEA9_A026848</name>
</gene>
<keyword evidence="3" id="KW-1185">Reference proteome</keyword>
<organism evidence="2 3">
    <name type="scientific">Olea europaea subsp. europaea</name>
    <dbReference type="NCBI Taxonomy" id="158383"/>
    <lineage>
        <taxon>Eukaryota</taxon>
        <taxon>Viridiplantae</taxon>
        <taxon>Streptophyta</taxon>
        <taxon>Embryophyta</taxon>
        <taxon>Tracheophyta</taxon>
        <taxon>Spermatophyta</taxon>
        <taxon>Magnoliopsida</taxon>
        <taxon>eudicotyledons</taxon>
        <taxon>Gunneridae</taxon>
        <taxon>Pentapetalae</taxon>
        <taxon>asterids</taxon>
        <taxon>lamiids</taxon>
        <taxon>Lamiales</taxon>
        <taxon>Oleaceae</taxon>
        <taxon>Oleeae</taxon>
        <taxon>Olea</taxon>
    </lineage>
</organism>
<keyword evidence="1" id="KW-1133">Transmembrane helix</keyword>
<keyword evidence="1" id="KW-0812">Transmembrane</keyword>